<evidence type="ECO:0000313" key="6">
    <source>
        <dbReference type="Proteomes" id="UP000001522"/>
    </source>
</evidence>
<proteinExistence type="predicted"/>
<keyword evidence="6" id="KW-1185">Reference proteome</keyword>
<accession>D3UHP2</accession>
<dbReference type="PANTHER" id="PTHR42756">
    <property type="entry name" value="TRANSCRIPTIONAL REGULATOR, MARR"/>
    <property type="match status" value="1"/>
</dbReference>
<evidence type="ECO:0000256" key="2">
    <source>
        <dbReference type="ARBA" id="ARBA00023125"/>
    </source>
</evidence>
<dbReference type="Pfam" id="PF01047">
    <property type="entry name" value="MarR"/>
    <property type="match status" value="1"/>
</dbReference>
<dbReference type="InterPro" id="IPR036388">
    <property type="entry name" value="WH-like_DNA-bd_sf"/>
</dbReference>
<dbReference type="InterPro" id="IPR023187">
    <property type="entry name" value="Tscrpt_reg_MarR-type_CS"/>
</dbReference>
<evidence type="ECO:0000259" key="4">
    <source>
        <dbReference type="PROSITE" id="PS50995"/>
    </source>
</evidence>
<evidence type="ECO:0000256" key="3">
    <source>
        <dbReference type="ARBA" id="ARBA00023163"/>
    </source>
</evidence>
<keyword evidence="1" id="KW-0805">Transcription regulation</keyword>
<dbReference type="Proteomes" id="UP000001522">
    <property type="component" value="Chromosome"/>
</dbReference>
<evidence type="ECO:0000256" key="1">
    <source>
        <dbReference type="ARBA" id="ARBA00023015"/>
    </source>
</evidence>
<dbReference type="EMBL" id="FN555004">
    <property type="protein sequence ID" value="CBG40014.1"/>
    <property type="molecule type" value="Genomic_DNA"/>
</dbReference>
<feature type="domain" description="HTH marR-type" evidence="4">
    <location>
        <begin position="15"/>
        <end position="152"/>
    </location>
</feature>
<dbReference type="KEGG" id="hms:HMU07570"/>
<dbReference type="eggNOG" id="COG1846">
    <property type="taxonomic scope" value="Bacteria"/>
</dbReference>
<dbReference type="PANTHER" id="PTHR42756:SF1">
    <property type="entry name" value="TRANSCRIPTIONAL REPRESSOR OF EMRAB OPERON"/>
    <property type="match status" value="1"/>
</dbReference>
<dbReference type="SMART" id="SM00347">
    <property type="entry name" value="HTH_MARR"/>
    <property type="match status" value="1"/>
</dbReference>
<evidence type="ECO:0000313" key="5">
    <source>
        <dbReference type="EMBL" id="CBG40014.1"/>
    </source>
</evidence>
<dbReference type="GO" id="GO:0003677">
    <property type="term" value="F:DNA binding"/>
    <property type="evidence" value="ECO:0007669"/>
    <property type="project" value="UniProtKB-KW"/>
</dbReference>
<dbReference type="RefSeq" id="WP_013023092.1">
    <property type="nucleotide sequence ID" value="NC_013949.1"/>
</dbReference>
<dbReference type="GO" id="GO:0003700">
    <property type="term" value="F:DNA-binding transcription factor activity"/>
    <property type="evidence" value="ECO:0007669"/>
    <property type="project" value="InterPro"/>
</dbReference>
<reference evidence="5 6" key="1">
    <citation type="journal article" date="2010" name="BMC Genomics">
        <title>Comparative genomics and proteomics of Helicobacter mustelae, an ulcerogenic and carcinogenic gastric pathogen.</title>
        <authorList>
            <person name="O'Toole P.W."/>
            <person name="Snelling W.J."/>
            <person name="Canchaya C."/>
            <person name="Forde B.M."/>
            <person name="Hardie K.R."/>
            <person name="Josenhans C."/>
            <person name="Graham R.L.J."/>
            <person name="McMullan G."/>
            <person name="Parkhill J."/>
            <person name="Belda E."/>
            <person name="Bentley S.D."/>
        </authorList>
    </citation>
    <scope>NUCLEOTIDE SEQUENCE [LARGE SCALE GENOMIC DNA]</scope>
    <source>
        <strain evidence="6">ATCC 43772 / LMG 18044 / NCTC 12198 / 12198</strain>
    </source>
</reference>
<dbReference type="InterPro" id="IPR036390">
    <property type="entry name" value="WH_DNA-bd_sf"/>
</dbReference>
<dbReference type="STRING" id="679897.HMU07570"/>
<gene>
    <name evidence="5" type="ordered locus">HMU07570</name>
</gene>
<name>D3UHP2_HELM1</name>
<dbReference type="Gene3D" id="1.10.10.10">
    <property type="entry name" value="Winged helix-like DNA-binding domain superfamily/Winged helix DNA-binding domain"/>
    <property type="match status" value="1"/>
</dbReference>
<dbReference type="InterPro" id="IPR000835">
    <property type="entry name" value="HTH_MarR-typ"/>
</dbReference>
<organism evidence="5 6">
    <name type="scientific">Helicobacter mustelae (strain ATCC 43772 / CCUG 25715 / CIP 103759 / LMG 18044 / NCTC 12198 / R85-136P)</name>
    <name type="common">Campylobacter mustelae</name>
    <dbReference type="NCBI Taxonomy" id="679897"/>
    <lineage>
        <taxon>Bacteria</taxon>
        <taxon>Pseudomonadati</taxon>
        <taxon>Campylobacterota</taxon>
        <taxon>Epsilonproteobacteria</taxon>
        <taxon>Campylobacterales</taxon>
        <taxon>Helicobacteraceae</taxon>
        <taxon>Helicobacter</taxon>
    </lineage>
</organism>
<dbReference type="PROSITE" id="PS50995">
    <property type="entry name" value="HTH_MARR_2"/>
    <property type="match status" value="1"/>
</dbReference>
<keyword evidence="3" id="KW-0804">Transcription</keyword>
<dbReference type="AlphaFoldDB" id="D3UHP2"/>
<dbReference type="SUPFAM" id="SSF46785">
    <property type="entry name" value="Winged helix' DNA-binding domain"/>
    <property type="match status" value="1"/>
</dbReference>
<dbReference type="PROSITE" id="PS01117">
    <property type="entry name" value="HTH_MARR_1"/>
    <property type="match status" value="1"/>
</dbReference>
<keyword evidence="2" id="KW-0238">DNA-binding</keyword>
<sequence>MEQSHTQESIAVLENNDIIKKIFAIEKKVRAIIVESLRQFDIGFEQAKLLMILEAHEQKSKEAIHAKRIAEILCKDKTTISRAIQVLEGKGLILCQKGSGDKRAIEISLTKEGKRLVGIVYNVKIHHIQKFHQHFTQEEKENLTRLLSHLLEILE</sequence>
<protein>
    <submittedName>
        <fullName evidence="5">Putative transcriptional regulator MarR</fullName>
    </submittedName>
</protein>
<dbReference type="PRINTS" id="PR00598">
    <property type="entry name" value="HTHMARR"/>
</dbReference>
<dbReference type="HOGENOM" id="CLU_1693084_0_0_7"/>